<dbReference type="Gene3D" id="1.10.10.10">
    <property type="entry name" value="Winged helix-like DNA-binding domain superfamily/Winged helix DNA-binding domain"/>
    <property type="match status" value="1"/>
</dbReference>
<keyword evidence="7" id="KW-1185">Reference proteome</keyword>
<evidence type="ECO:0000256" key="1">
    <source>
        <dbReference type="ARBA" id="ARBA00009437"/>
    </source>
</evidence>
<keyword evidence="4" id="KW-0804">Transcription</keyword>
<gene>
    <name evidence="6" type="ORF">SAMN05421869_123115</name>
</gene>
<dbReference type="Proteomes" id="UP000199202">
    <property type="component" value="Unassembled WGS sequence"/>
</dbReference>
<evidence type="ECO:0000259" key="5">
    <source>
        <dbReference type="PROSITE" id="PS50931"/>
    </source>
</evidence>
<evidence type="ECO:0000313" key="6">
    <source>
        <dbReference type="EMBL" id="SDL21656.1"/>
    </source>
</evidence>
<dbReference type="InterPro" id="IPR005119">
    <property type="entry name" value="LysR_subst-bd"/>
</dbReference>
<dbReference type="FunFam" id="1.10.10.10:FF:000001">
    <property type="entry name" value="LysR family transcriptional regulator"/>
    <property type="match status" value="1"/>
</dbReference>
<dbReference type="PANTHER" id="PTHR30346">
    <property type="entry name" value="TRANSCRIPTIONAL DUAL REGULATOR HCAR-RELATED"/>
    <property type="match status" value="1"/>
</dbReference>
<comment type="similarity">
    <text evidence="1">Belongs to the LysR transcriptional regulatory family.</text>
</comment>
<dbReference type="AlphaFoldDB" id="A0A1G9I978"/>
<dbReference type="RefSeq" id="WP_090943743.1">
    <property type="nucleotide sequence ID" value="NZ_FNDJ01000023.1"/>
</dbReference>
<dbReference type="EMBL" id="FNDJ01000023">
    <property type="protein sequence ID" value="SDL21656.1"/>
    <property type="molecule type" value="Genomic_DNA"/>
</dbReference>
<dbReference type="InterPro" id="IPR036390">
    <property type="entry name" value="WH_DNA-bd_sf"/>
</dbReference>
<keyword evidence="3 6" id="KW-0238">DNA-binding</keyword>
<dbReference type="SUPFAM" id="SSF46785">
    <property type="entry name" value="Winged helix' DNA-binding domain"/>
    <property type="match status" value="1"/>
</dbReference>
<name>A0A1G9I978_9ACTN</name>
<dbReference type="Pfam" id="PF00126">
    <property type="entry name" value="HTH_1"/>
    <property type="match status" value="1"/>
</dbReference>
<dbReference type="Gene3D" id="3.40.190.10">
    <property type="entry name" value="Periplasmic binding protein-like II"/>
    <property type="match status" value="2"/>
</dbReference>
<dbReference type="PANTHER" id="PTHR30346:SF0">
    <property type="entry name" value="HCA OPERON TRANSCRIPTIONAL ACTIVATOR HCAR"/>
    <property type="match status" value="1"/>
</dbReference>
<dbReference type="InterPro" id="IPR036388">
    <property type="entry name" value="WH-like_DNA-bd_sf"/>
</dbReference>
<dbReference type="Pfam" id="PF03466">
    <property type="entry name" value="LysR_substrate"/>
    <property type="match status" value="1"/>
</dbReference>
<dbReference type="GO" id="GO:0003700">
    <property type="term" value="F:DNA-binding transcription factor activity"/>
    <property type="evidence" value="ECO:0007669"/>
    <property type="project" value="InterPro"/>
</dbReference>
<dbReference type="GO" id="GO:0003677">
    <property type="term" value="F:DNA binding"/>
    <property type="evidence" value="ECO:0007669"/>
    <property type="project" value="UniProtKB-KW"/>
</dbReference>
<keyword evidence="2" id="KW-0805">Transcription regulation</keyword>
<feature type="domain" description="HTH lysR-type" evidence="5">
    <location>
        <begin position="5"/>
        <end position="62"/>
    </location>
</feature>
<reference evidence="6 7" key="1">
    <citation type="submission" date="2016-10" db="EMBL/GenBank/DDBJ databases">
        <authorList>
            <person name="de Groot N.N."/>
        </authorList>
    </citation>
    <scope>NUCLEOTIDE SEQUENCE [LARGE SCALE GENOMIC DNA]</scope>
    <source>
        <strain evidence="6 7">CGMCC 4.6533</strain>
    </source>
</reference>
<dbReference type="PRINTS" id="PR00039">
    <property type="entry name" value="HTHLYSR"/>
</dbReference>
<dbReference type="InterPro" id="IPR000847">
    <property type="entry name" value="LysR_HTH_N"/>
</dbReference>
<evidence type="ECO:0000313" key="7">
    <source>
        <dbReference type="Proteomes" id="UP000199202"/>
    </source>
</evidence>
<protein>
    <submittedName>
        <fullName evidence="6">DNA-binding transcriptional regulator, LysR family</fullName>
    </submittedName>
</protein>
<evidence type="ECO:0000256" key="2">
    <source>
        <dbReference type="ARBA" id="ARBA00023015"/>
    </source>
</evidence>
<dbReference type="OrthoDB" id="79118at2"/>
<dbReference type="PROSITE" id="PS50931">
    <property type="entry name" value="HTH_LYSR"/>
    <property type="match status" value="1"/>
</dbReference>
<proteinExistence type="inferred from homology"/>
<evidence type="ECO:0000256" key="4">
    <source>
        <dbReference type="ARBA" id="ARBA00023163"/>
    </source>
</evidence>
<evidence type="ECO:0000256" key="3">
    <source>
        <dbReference type="ARBA" id="ARBA00023125"/>
    </source>
</evidence>
<accession>A0A1G9I978</accession>
<dbReference type="SUPFAM" id="SSF53850">
    <property type="entry name" value="Periplasmic binding protein-like II"/>
    <property type="match status" value="1"/>
</dbReference>
<sequence>MWEAIELHEIRTFLTLAEELHFGRTAERLHLTQSRVSQVIRELERRLGGTLFERSSRRVMLAPLGEKLLQRIRPHYEGLHAALAEVAEAAGGVTGRVRVGLATLMAGGDRLAEIARTFERRHPGCRVQLVDIGHDRPLLGRLDDDIHLLAIRLPITQPGYTVGPVLTEEPRVVMVARNHRLATREAVTFEDLAGETVVSIPNAPEEIIAELYPARTPSGRPIHRGPRLMSMPEILAHVALGEIVHPTVMSTERYYRHPDVVTVPMPTERLSRSGLVWRTGRLGPAAQAFVAVVEELLARTDDGPGSS</sequence>
<dbReference type="GO" id="GO:0032993">
    <property type="term" value="C:protein-DNA complex"/>
    <property type="evidence" value="ECO:0007669"/>
    <property type="project" value="TreeGrafter"/>
</dbReference>
<dbReference type="STRING" id="633440.SAMN05421869_123115"/>
<organism evidence="6 7">
    <name type="scientific">Nonomuraea jiangxiensis</name>
    <dbReference type="NCBI Taxonomy" id="633440"/>
    <lineage>
        <taxon>Bacteria</taxon>
        <taxon>Bacillati</taxon>
        <taxon>Actinomycetota</taxon>
        <taxon>Actinomycetes</taxon>
        <taxon>Streptosporangiales</taxon>
        <taxon>Streptosporangiaceae</taxon>
        <taxon>Nonomuraea</taxon>
    </lineage>
</organism>